<reference evidence="1 2" key="1">
    <citation type="submission" date="2023-07" db="EMBL/GenBank/DDBJ databases">
        <title>Sequencing the genomes of 1000 actinobacteria strains.</title>
        <authorList>
            <person name="Klenk H.-P."/>
        </authorList>
    </citation>
    <scope>NUCLEOTIDE SEQUENCE [LARGE SCALE GENOMIC DNA]</scope>
    <source>
        <strain evidence="1 2">DSM 46740</strain>
    </source>
</reference>
<proteinExistence type="predicted"/>
<gene>
    <name evidence="1" type="ORF">J2853_004083</name>
</gene>
<protein>
    <submittedName>
        <fullName evidence="1">Uncharacterized protein</fullName>
    </submittedName>
</protein>
<evidence type="ECO:0000313" key="1">
    <source>
        <dbReference type="EMBL" id="MDP9844872.1"/>
    </source>
</evidence>
<name>A0ABT9QDP7_9ACTN</name>
<keyword evidence="2" id="KW-1185">Reference proteome</keyword>
<comment type="caution">
    <text evidence="1">The sequence shown here is derived from an EMBL/GenBank/DDBJ whole genome shotgun (WGS) entry which is preliminary data.</text>
</comment>
<dbReference type="RefSeq" id="WP_307560065.1">
    <property type="nucleotide sequence ID" value="NZ_JAUSQU010000001.1"/>
</dbReference>
<organism evidence="1 2">
    <name type="scientific">Streptosporangium lutulentum</name>
    <dbReference type="NCBI Taxonomy" id="1461250"/>
    <lineage>
        <taxon>Bacteria</taxon>
        <taxon>Bacillati</taxon>
        <taxon>Actinomycetota</taxon>
        <taxon>Actinomycetes</taxon>
        <taxon>Streptosporangiales</taxon>
        <taxon>Streptosporangiaceae</taxon>
        <taxon>Streptosporangium</taxon>
    </lineage>
</organism>
<dbReference type="EMBL" id="JAUSQU010000001">
    <property type="protein sequence ID" value="MDP9844872.1"/>
    <property type="molecule type" value="Genomic_DNA"/>
</dbReference>
<accession>A0ABT9QDP7</accession>
<evidence type="ECO:0000313" key="2">
    <source>
        <dbReference type="Proteomes" id="UP001225356"/>
    </source>
</evidence>
<dbReference type="Proteomes" id="UP001225356">
    <property type="component" value="Unassembled WGS sequence"/>
</dbReference>
<sequence length="63" mass="6896">MMLRLHGNMPTEDDVAAWMKEGSVIQLQVSETGVQAPHTMLVNFGSVVFAWLTPDNPGRGVDL</sequence>